<dbReference type="AlphaFoldDB" id="A0A3B1DQY9"/>
<dbReference type="InterPro" id="IPR045445">
    <property type="entry name" value="DUF6502"/>
</dbReference>
<evidence type="ECO:0000313" key="1">
    <source>
        <dbReference type="EMBL" id="VAX31097.1"/>
    </source>
</evidence>
<dbReference type="EMBL" id="UOGF01000071">
    <property type="protein sequence ID" value="VAX31097.1"/>
    <property type="molecule type" value="Genomic_DNA"/>
</dbReference>
<sequence>MAKDIQNTIQSAVLKLLRPLVRILLRNGIPYGAFADLAKKIYVDVASREFGIAGKKQTDSRISVITGLNRKEVHRVKTLSEPYDESVNERYHRGARVISGWVRHRQFLDEKGNPADLLLEGEGATFSELVKTFSGDMPVRAVLDELLRVNCVERLENGQISLLTRAYLPGTEEGDKLGILGNDVRDLITTIDHNLVVHEDRFFQRKVEYDNVPEEFIAKLRDLSAGKAQHLLEELDCWLARHDRDVNPDLEGTGRKRVGLGIYYFEENLGKGEKA</sequence>
<reference evidence="1" key="1">
    <citation type="submission" date="2018-06" db="EMBL/GenBank/DDBJ databases">
        <authorList>
            <person name="Zhirakovskaya E."/>
        </authorList>
    </citation>
    <scope>NUCLEOTIDE SEQUENCE</scope>
</reference>
<accession>A0A3B1DQY9</accession>
<proteinExistence type="predicted"/>
<gene>
    <name evidence="1" type="ORF">MNBD_NITROSPIRAE01-1037</name>
</gene>
<dbReference type="Pfam" id="PF20112">
    <property type="entry name" value="DUF6502"/>
    <property type="match status" value="1"/>
</dbReference>
<organism evidence="1">
    <name type="scientific">hydrothermal vent metagenome</name>
    <dbReference type="NCBI Taxonomy" id="652676"/>
    <lineage>
        <taxon>unclassified sequences</taxon>
        <taxon>metagenomes</taxon>
        <taxon>ecological metagenomes</taxon>
    </lineage>
</organism>
<protein>
    <submittedName>
        <fullName evidence="1">Uncharacterized protein</fullName>
    </submittedName>
</protein>
<name>A0A3B1DQY9_9ZZZZ</name>